<feature type="compositionally biased region" description="Polar residues" evidence="1">
    <location>
        <begin position="478"/>
        <end position="491"/>
    </location>
</feature>
<dbReference type="Proteomes" id="UP001044222">
    <property type="component" value="Unassembled WGS sequence"/>
</dbReference>
<dbReference type="InterPro" id="IPR026163">
    <property type="entry name" value="Nckap5l"/>
</dbReference>
<sequence>MAFNREQPVEYGSQHLAVMGQNAIPRRRPQSACISEYTQLVPQGRPTCQRGGDVRNYIVLESPEKPVELHSPRMGRKSILHQSEDSQQQKPTRSPNNRAQKGHSVPPMVNGASGPKANLTKIPGRSRESPLKVSTESGGGASVAPPSQERSPSSPPVKLSKFGRPPGCGYSAQSPRTAHPSSKLPCRTEWGKGPTSSIPGSPLLTRRHLEPMDCGELPTHDVGQQLELRSPSPPPPPGRSTSLLIRPNYEGTPQALRPGFHQNTPSTVRVAPHGSQTHPHASPSVLNGQHPGTHKSQDTALWDASYNTEAVPQRLVEGPSHPFQKSPVSCRTPLRGSPKKVTAKLYPSSASGHAPDLHDTISKGSKNSLQKGQSLQNTNCGKKGQLPENGYPQLYKTSGSLPISLQGHSPDVIGSCGSALLPSQAMSDPVVLGLSPQNSAERVTKTRIPLGMKALVKSPAVLRESSSVSEQQDKDHTSSTSKGPAATSNTFSLRLRPEIRCSSMDGELLPPVVAEDGSLCEEMDAEGRLFKRSISVSTKPHLKPALGMNGAKARSQSFSTHYMQKPCIGTSEGPGKVRTHIITNTGDRGSSLTRQSSLGDGFQPRSAGGSRESLPQCAVSTRQGPHGCMTGSSSNHGLPGRSAARASAQKEVRSLPLIDRFGPRSSRRPAKVASHPQFDSESFPVYNPELKVEGVGTRLPATNKFDLARASQNNRLVVAAAKGLKSLRNL</sequence>
<accession>A0A9D3MMS2</accession>
<organism evidence="2 3">
    <name type="scientific">Anguilla anguilla</name>
    <name type="common">European freshwater eel</name>
    <name type="synonym">Muraena anguilla</name>
    <dbReference type="NCBI Taxonomy" id="7936"/>
    <lineage>
        <taxon>Eukaryota</taxon>
        <taxon>Metazoa</taxon>
        <taxon>Chordata</taxon>
        <taxon>Craniata</taxon>
        <taxon>Vertebrata</taxon>
        <taxon>Euteleostomi</taxon>
        <taxon>Actinopterygii</taxon>
        <taxon>Neopterygii</taxon>
        <taxon>Teleostei</taxon>
        <taxon>Anguilliformes</taxon>
        <taxon>Anguillidae</taxon>
        <taxon>Anguilla</taxon>
    </lineage>
</organism>
<feature type="compositionally biased region" description="Polar residues" evidence="1">
    <location>
        <begin position="85"/>
        <end position="99"/>
    </location>
</feature>
<comment type="caution">
    <text evidence="2">The sequence shown here is derived from an EMBL/GenBank/DDBJ whole genome shotgun (WGS) entry which is preliminary data.</text>
</comment>
<dbReference type="PANTHER" id="PTHR21740">
    <property type="entry name" value="NCK-ASSOCIATED PROTEIN 5"/>
    <property type="match status" value="1"/>
</dbReference>
<feature type="region of interest" description="Disordered" evidence="1">
    <location>
        <begin position="80"/>
        <end position="298"/>
    </location>
</feature>
<gene>
    <name evidence="2" type="ORF">ANANG_G00054870</name>
</gene>
<dbReference type="GO" id="GO:0035371">
    <property type="term" value="C:microtubule plus-end"/>
    <property type="evidence" value="ECO:0007669"/>
    <property type="project" value="TreeGrafter"/>
</dbReference>
<dbReference type="AlphaFoldDB" id="A0A9D3MMS2"/>
<reference evidence="2" key="1">
    <citation type="submission" date="2021-01" db="EMBL/GenBank/DDBJ databases">
        <title>A chromosome-scale assembly of European eel, Anguilla anguilla.</title>
        <authorList>
            <person name="Henkel C."/>
            <person name="Jong-Raadsen S.A."/>
            <person name="Dufour S."/>
            <person name="Weltzien F.-A."/>
            <person name="Palstra A.P."/>
            <person name="Pelster B."/>
            <person name="Spaink H.P."/>
            <person name="Van Den Thillart G.E."/>
            <person name="Jansen H."/>
            <person name="Zahm M."/>
            <person name="Klopp C."/>
            <person name="Cedric C."/>
            <person name="Louis A."/>
            <person name="Berthelot C."/>
            <person name="Parey E."/>
            <person name="Roest Crollius H."/>
            <person name="Montfort J."/>
            <person name="Robinson-Rechavi M."/>
            <person name="Bucao C."/>
            <person name="Bouchez O."/>
            <person name="Gislard M."/>
            <person name="Lluch J."/>
            <person name="Milhes M."/>
            <person name="Lampietro C."/>
            <person name="Lopez Roques C."/>
            <person name="Donnadieu C."/>
            <person name="Braasch I."/>
            <person name="Desvignes T."/>
            <person name="Postlethwait J."/>
            <person name="Bobe J."/>
            <person name="Guiguen Y."/>
            <person name="Dirks R."/>
        </authorList>
    </citation>
    <scope>NUCLEOTIDE SEQUENCE</scope>
    <source>
        <strain evidence="2">Tag_6206</strain>
        <tissue evidence="2">Liver</tissue>
    </source>
</reference>
<dbReference type="GO" id="GO:0001578">
    <property type="term" value="P:microtubule bundle formation"/>
    <property type="evidence" value="ECO:0007669"/>
    <property type="project" value="TreeGrafter"/>
</dbReference>
<feature type="compositionally biased region" description="Polar residues" evidence="1">
    <location>
        <begin position="274"/>
        <end position="287"/>
    </location>
</feature>
<feature type="compositionally biased region" description="Polar residues" evidence="1">
    <location>
        <begin position="362"/>
        <end position="380"/>
    </location>
</feature>
<dbReference type="EMBL" id="JAFIRN010000003">
    <property type="protein sequence ID" value="KAG5851732.1"/>
    <property type="molecule type" value="Genomic_DNA"/>
</dbReference>
<feature type="region of interest" description="Disordered" evidence="1">
    <location>
        <begin position="315"/>
        <end position="394"/>
    </location>
</feature>
<evidence type="ECO:0000313" key="3">
    <source>
        <dbReference type="Proteomes" id="UP001044222"/>
    </source>
</evidence>
<evidence type="ECO:0000313" key="2">
    <source>
        <dbReference type="EMBL" id="KAG5851732.1"/>
    </source>
</evidence>
<feature type="region of interest" description="Disordered" evidence="1">
    <location>
        <begin position="461"/>
        <end position="491"/>
    </location>
</feature>
<name>A0A9D3MMS2_ANGAN</name>
<feature type="compositionally biased region" description="Polar residues" evidence="1">
    <location>
        <begin position="582"/>
        <end position="598"/>
    </location>
</feature>
<feature type="region of interest" description="Disordered" evidence="1">
    <location>
        <begin position="582"/>
        <end position="682"/>
    </location>
</feature>
<feature type="compositionally biased region" description="Polar residues" evidence="1">
    <location>
        <begin position="171"/>
        <end position="180"/>
    </location>
</feature>
<protein>
    <recommendedName>
        <fullName evidence="4">Nck-associated protein 5 C-terminal domain-containing protein</fullName>
    </recommendedName>
</protein>
<keyword evidence="3" id="KW-1185">Reference proteome</keyword>
<proteinExistence type="predicted"/>
<evidence type="ECO:0008006" key="4">
    <source>
        <dbReference type="Google" id="ProtNLM"/>
    </source>
</evidence>
<evidence type="ECO:0000256" key="1">
    <source>
        <dbReference type="SAM" id="MobiDB-lite"/>
    </source>
</evidence>
<dbReference type="GO" id="GO:0007019">
    <property type="term" value="P:microtubule depolymerization"/>
    <property type="evidence" value="ECO:0007669"/>
    <property type="project" value="TreeGrafter"/>
</dbReference>
<dbReference type="PANTHER" id="PTHR21740:SF0">
    <property type="entry name" value="NCK-ASSOCIATED PROTEIN 5"/>
    <property type="match status" value="1"/>
</dbReference>